<evidence type="ECO:0000313" key="3">
    <source>
        <dbReference type="Proteomes" id="UP001066276"/>
    </source>
</evidence>
<dbReference type="AlphaFoldDB" id="A0AAV7PNX4"/>
<dbReference type="EMBL" id="JANPWB010000011">
    <property type="protein sequence ID" value="KAJ1128942.1"/>
    <property type="molecule type" value="Genomic_DNA"/>
</dbReference>
<evidence type="ECO:0000256" key="1">
    <source>
        <dbReference type="SAM" id="MobiDB-lite"/>
    </source>
</evidence>
<organism evidence="2 3">
    <name type="scientific">Pleurodeles waltl</name>
    <name type="common">Iberian ribbed newt</name>
    <dbReference type="NCBI Taxonomy" id="8319"/>
    <lineage>
        <taxon>Eukaryota</taxon>
        <taxon>Metazoa</taxon>
        <taxon>Chordata</taxon>
        <taxon>Craniata</taxon>
        <taxon>Vertebrata</taxon>
        <taxon>Euteleostomi</taxon>
        <taxon>Amphibia</taxon>
        <taxon>Batrachia</taxon>
        <taxon>Caudata</taxon>
        <taxon>Salamandroidea</taxon>
        <taxon>Salamandridae</taxon>
        <taxon>Pleurodelinae</taxon>
        <taxon>Pleurodeles</taxon>
    </lineage>
</organism>
<feature type="region of interest" description="Disordered" evidence="1">
    <location>
        <begin position="1"/>
        <end position="78"/>
    </location>
</feature>
<dbReference type="Proteomes" id="UP001066276">
    <property type="component" value="Chromosome 7"/>
</dbReference>
<reference evidence="2" key="1">
    <citation type="journal article" date="2022" name="bioRxiv">
        <title>Sequencing and chromosome-scale assembly of the giantPleurodeles waltlgenome.</title>
        <authorList>
            <person name="Brown T."/>
            <person name="Elewa A."/>
            <person name="Iarovenko S."/>
            <person name="Subramanian E."/>
            <person name="Araus A.J."/>
            <person name="Petzold A."/>
            <person name="Susuki M."/>
            <person name="Suzuki K.-i.T."/>
            <person name="Hayashi T."/>
            <person name="Toyoda A."/>
            <person name="Oliveira C."/>
            <person name="Osipova E."/>
            <person name="Leigh N.D."/>
            <person name="Simon A."/>
            <person name="Yun M.H."/>
        </authorList>
    </citation>
    <scope>NUCLEOTIDE SEQUENCE</scope>
    <source>
        <strain evidence="2">20211129_DDA</strain>
        <tissue evidence="2">Liver</tissue>
    </source>
</reference>
<feature type="compositionally biased region" description="Basic and acidic residues" evidence="1">
    <location>
        <begin position="43"/>
        <end position="78"/>
    </location>
</feature>
<protein>
    <submittedName>
        <fullName evidence="2">Uncharacterized protein</fullName>
    </submittedName>
</protein>
<proteinExistence type="predicted"/>
<name>A0AAV7PNX4_PLEWA</name>
<keyword evidence="3" id="KW-1185">Reference proteome</keyword>
<comment type="caution">
    <text evidence="2">The sequence shown here is derived from an EMBL/GenBank/DDBJ whole genome shotgun (WGS) entry which is preliminary data.</text>
</comment>
<sequence length="78" mass="8677">MAGERPVRQWAAEGRGPEGPVAWDAATSAPQQPKVSSARRRTTARERAPVETRPADRESMCSWQTEDRECLGPRTGRE</sequence>
<gene>
    <name evidence="2" type="ORF">NDU88_007314</name>
</gene>
<evidence type="ECO:0000313" key="2">
    <source>
        <dbReference type="EMBL" id="KAJ1128942.1"/>
    </source>
</evidence>
<accession>A0AAV7PNX4</accession>